<keyword evidence="2" id="KW-1185">Reference proteome</keyword>
<protein>
    <submittedName>
        <fullName evidence="1">Uncharacterized protein</fullName>
    </submittedName>
</protein>
<gene>
    <name evidence="1" type="ORF">CK510_09430</name>
</gene>
<organism evidence="1 2">
    <name type="scientific">Brunnivagina elsteri CCALA 953</name>
    <dbReference type="NCBI Taxonomy" id="987040"/>
    <lineage>
        <taxon>Bacteria</taxon>
        <taxon>Bacillati</taxon>
        <taxon>Cyanobacteriota</taxon>
        <taxon>Cyanophyceae</taxon>
        <taxon>Nostocales</taxon>
        <taxon>Calotrichaceae</taxon>
        <taxon>Brunnivagina</taxon>
    </lineage>
</organism>
<dbReference type="AlphaFoldDB" id="A0A2A2TKP1"/>
<reference evidence="1 2" key="1">
    <citation type="submission" date="2017-08" db="EMBL/GenBank/DDBJ databases">
        <title>Draft genome sequence of filamentous cyanobacterium Calothrix elsteri CCALA 953.</title>
        <authorList>
            <person name="Gagunashvili A.N."/>
            <person name="Elster J."/>
            <person name="Andresson O.S."/>
        </authorList>
    </citation>
    <scope>NUCLEOTIDE SEQUENCE [LARGE SCALE GENOMIC DNA]</scope>
    <source>
        <strain evidence="1 2">CCALA 953</strain>
    </source>
</reference>
<evidence type="ECO:0000313" key="2">
    <source>
        <dbReference type="Proteomes" id="UP000218238"/>
    </source>
</evidence>
<accession>A0A2A2TKP1</accession>
<proteinExistence type="predicted"/>
<dbReference type="Proteomes" id="UP000218238">
    <property type="component" value="Unassembled WGS sequence"/>
</dbReference>
<evidence type="ECO:0000313" key="1">
    <source>
        <dbReference type="EMBL" id="PAX57116.1"/>
    </source>
</evidence>
<dbReference type="OrthoDB" id="515449at2"/>
<sequence>MTEENQSHPKKSQQNSDLPYTTERIKMKYKIFKLIAYKLVNGQTAITTRQMAISVCKTANIVERFLERRGVSPIKVILPNHLVADMIPLSIAVDFWKYLNNSGRGNTLTKLGQKYLDQSIVDSSK</sequence>
<dbReference type="EMBL" id="NTFS01000076">
    <property type="protein sequence ID" value="PAX57116.1"/>
    <property type="molecule type" value="Genomic_DNA"/>
</dbReference>
<comment type="caution">
    <text evidence="1">The sequence shown here is derived from an EMBL/GenBank/DDBJ whole genome shotgun (WGS) entry which is preliminary data.</text>
</comment>
<dbReference type="RefSeq" id="WP_095721458.1">
    <property type="nucleotide sequence ID" value="NZ_NTFS01000076.1"/>
</dbReference>
<name>A0A2A2TKP1_9CYAN</name>